<keyword evidence="3" id="KW-1185">Reference proteome</keyword>
<accession>A0A4Z2FPH9</accession>
<name>A0A4Z2FPH9_9TELE</name>
<evidence type="ECO:0000256" key="1">
    <source>
        <dbReference type="SAM" id="MobiDB-lite"/>
    </source>
</evidence>
<feature type="region of interest" description="Disordered" evidence="1">
    <location>
        <begin position="68"/>
        <end position="169"/>
    </location>
</feature>
<dbReference type="EMBL" id="SRLO01000995">
    <property type="protein sequence ID" value="TNN43039.1"/>
    <property type="molecule type" value="Genomic_DNA"/>
</dbReference>
<protein>
    <submittedName>
        <fullName evidence="2">Uncharacterized protein</fullName>
    </submittedName>
</protein>
<dbReference type="AlphaFoldDB" id="A0A4Z2FPH9"/>
<dbReference type="Proteomes" id="UP000314294">
    <property type="component" value="Unassembled WGS sequence"/>
</dbReference>
<comment type="caution">
    <text evidence="2">The sequence shown here is derived from an EMBL/GenBank/DDBJ whole genome shotgun (WGS) entry which is preliminary data.</text>
</comment>
<gene>
    <name evidence="2" type="ORF">EYF80_046778</name>
</gene>
<feature type="compositionally biased region" description="Basic and acidic residues" evidence="1">
    <location>
        <begin position="149"/>
        <end position="169"/>
    </location>
</feature>
<proteinExistence type="predicted"/>
<organism evidence="2 3">
    <name type="scientific">Liparis tanakae</name>
    <name type="common">Tanaka's snailfish</name>
    <dbReference type="NCBI Taxonomy" id="230148"/>
    <lineage>
        <taxon>Eukaryota</taxon>
        <taxon>Metazoa</taxon>
        <taxon>Chordata</taxon>
        <taxon>Craniata</taxon>
        <taxon>Vertebrata</taxon>
        <taxon>Euteleostomi</taxon>
        <taxon>Actinopterygii</taxon>
        <taxon>Neopterygii</taxon>
        <taxon>Teleostei</taxon>
        <taxon>Neoteleostei</taxon>
        <taxon>Acanthomorphata</taxon>
        <taxon>Eupercaria</taxon>
        <taxon>Perciformes</taxon>
        <taxon>Cottioidei</taxon>
        <taxon>Cottales</taxon>
        <taxon>Liparidae</taxon>
        <taxon>Liparis</taxon>
    </lineage>
</organism>
<reference evidence="2 3" key="1">
    <citation type="submission" date="2019-03" db="EMBL/GenBank/DDBJ databases">
        <title>First draft genome of Liparis tanakae, snailfish: a comprehensive survey of snailfish specific genes.</title>
        <authorList>
            <person name="Kim W."/>
            <person name="Song I."/>
            <person name="Jeong J.-H."/>
            <person name="Kim D."/>
            <person name="Kim S."/>
            <person name="Ryu S."/>
            <person name="Song J.Y."/>
            <person name="Lee S.K."/>
        </authorList>
    </citation>
    <scope>NUCLEOTIDE SEQUENCE [LARGE SCALE GENOMIC DNA]</scope>
    <source>
        <tissue evidence="2">Muscle</tissue>
    </source>
</reference>
<sequence length="169" mass="17559">MAKINNHQCEFPQWPHGGDISPPGLFTSLLPAVCSTRHSNCSISASGAAFSATSELLGSVKASSRWPLQPPCRISRGEKNIHPRRRGGGGGGGGGRLAPSVPSASLTPPGGGGHPPGAGEPSTSMLLYMQRSPITVLQDPDSPASDGGRVGERRRVNTSKSRDTEKERA</sequence>
<evidence type="ECO:0000313" key="3">
    <source>
        <dbReference type="Proteomes" id="UP000314294"/>
    </source>
</evidence>
<evidence type="ECO:0000313" key="2">
    <source>
        <dbReference type="EMBL" id="TNN43039.1"/>
    </source>
</evidence>